<gene>
    <name evidence="2" type="ORF">F6X51_26095</name>
</gene>
<evidence type="ECO:0000313" key="3">
    <source>
        <dbReference type="Proteomes" id="UP000441523"/>
    </source>
</evidence>
<accession>A0A6N6MIJ3</accession>
<dbReference type="RefSeq" id="WP_150966783.1">
    <property type="nucleotide sequence ID" value="NZ_VZZJ01000044.1"/>
</dbReference>
<evidence type="ECO:0000313" key="2">
    <source>
        <dbReference type="EMBL" id="KAB1068877.1"/>
    </source>
</evidence>
<dbReference type="Proteomes" id="UP000441523">
    <property type="component" value="Unassembled WGS sequence"/>
</dbReference>
<name>A0A6N6MIJ3_9HYPH</name>
<reference evidence="2 3" key="1">
    <citation type="submission" date="2019-09" db="EMBL/GenBank/DDBJ databases">
        <title>YIM 132548 draft genome.</title>
        <authorList>
            <person name="Jiang L."/>
        </authorList>
    </citation>
    <scope>NUCLEOTIDE SEQUENCE [LARGE SCALE GENOMIC DNA]</scope>
    <source>
        <strain evidence="2 3">YIM 132548</strain>
    </source>
</reference>
<organism evidence="2 3">
    <name type="scientific">Methylobacterium planeticum</name>
    <dbReference type="NCBI Taxonomy" id="2615211"/>
    <lineage>
        <taxon>Bacteria</taxon>
        <taxon>Pseudomonadati</taxon>
        <taxon>Pseudomonadota</taxon>
        <taxon>Alphaproteobacteria</taxon>
        <taxon>Hyphomicrobiales</taxon>
        <taxon>Methylobacteriaceae</taxon>
        <taxon>Methylobacterium</taxon>
    </lineage>
</organism>
<evidence type="ECO:0000256" key="1">
    <source>
        <dbReference type="SAM" id="MobiDB-lite"/>
    </source>
</evidence>
<feature type="region of interest" description="Disordered" evidence="1">
    <location>
        <begin position="39"/>
        <end position="59"/>
    </location>
</feature>
<comment type="caution">
    <text evidence="2">The sequence shown here is derived from an EMBL/GenBank/DDBJ whole genome shotgun (WGS) entry which is preliminary data.</text>
</comment>
<protein>
    <submittedName>
        <fullName evidence="2">Uncharacterized protein</fullName>
    </submittedName>
</protein>
<dbReference type="EMBL" id="VZZJ01000044">
    <property type="protein sequence ID" value="KAB1068877.1"/>
    <property type="molecule type" value="Genomic_DNA"/>
</dbReference>
<dbReference type="AlphaFoldDB" id="A0A6N6MIJ3"/>
<proteinExistence type="predicted"/>
<sequence>MSIEVDEERDPDMKEVADILATSLQNEAIDGLAAQIAGRDAESPWQGRRRTRTKREKTLGWQTRFPRAAAAHARKMRRAKTIPAQEKPLGVREIIQHLMREMSRRAHRSTAT</sequence>
<keyword evidence="3" id="KW-1185">Reference proteome</keyword>